<dbReference type="AlphaFoldDB" id="L7FAU6"/>
<accession>L7FAU6</accession>
<proteinExistence type="predicted"/>
<evidence type="ECO:0000313" key="2">
    <source>
        <dbReference type="Proteomes" id="UP000010931"/>
    </source>
</evidence>
<gene>
    <name evidence="1" type="ORF">STRTUCAR8_05656</name>
</gene>
<sequence length="48" mass="5059">MNQPPPPLLPEAPLSADVVVGASMVCLASNIFRSVCALLGRNVLPFPR</sequence>
<reference evidence="1 2" key="1">
    <citation type="journal article" date="2011" name="Plasmid">
        <title>Streptomyces turgidiscabies Car8 contains a modular pathogenicity island that shares virulence genes with other actinobacterial plant pathogens.</title>
        <authorList>
            <person name="Huguet-Tapia J.C."/>
            <person name="Badger J.H."/>
            <person name="Loria R."/>
            <person name="Pettis G.S."/>
        </authorList>
    </citation>
    <scope>NUCLEOTIDE SEQUENCE [LARGE SCALE GENOMIC DNA]</scope>
    <source>
        <strain evidence="1 2">Car8</strain>
    </source>
</reference>
<keyword evidence="2" id="KW-1185">Reference proteome</keyword>
<evidence type="ECO:0000313" key="1">
    <source>
        <dbReference type="EMBL" id="ELP68382.1"/>
    </source>
</evidence>
<dbReference type="EMBL" id="AEJB01000214">
    <property type="protein sequence ID" value="ELP68382.1"/>
    <property type="molecule type" value="Genomic_DNA"/>
</dbReference>
<dbReference type="Proteomes" id="UP000010931">
    <property type="component" value="Unassembled WGS sequence"/>
</dbReference>
<dbReference type="PATRIC" id="fig|698760.3.peg.2901"/>
<protein>
    <submittedName>
        <fullName evidence="1">Uncharacterized protein</fullName>
    </submittedName>
</protein>
<organism evidence="1 2">
    <name type="scientific">Streptomyces turgidiscabies (strain Car8)</name>
    <dbReference type="NCBI Taxonomy" id="698760"/>
    <lineage>
        <taxon>Bacteria</taxon>
        <taxon>Bacillati</taxon>
        <taxon>Actinomycetota</taxon>
        <taxon>Actinomycetes</taxon>
        <taxon>Kitasatosporales</taxon>
        <taxon>Streptomycetaceae</taxon>
        <taxon>Streptomyces</taxon>
    </lineage>
</organism>
<name>L7FAU6_STRT8</name>
<comment type="caution">
    <text evidence="1">The sequence shown here is derived from an EMBL/GenBank/DDBJ whole genome shotgun (WGS) entry which is preliminary data.</text>
</comment>